<proteinExistence type="predicted"/>
<keyword evidence="1" id="KW-1133">Transmembrane helix</keyword>
<dbReference type="AlphaFoldDB" id="A0AAU9J9Z0"/>
<keyword evidence="1" id="KW-0812">Transmembrane</keyword>
<name>A0AAU9J9Z0_9CILI</name>
<dbReference type="EMBL" id="CAJZBQ010000025">
    <property type="protein sequence ID" value="CAG9320358.1"/>
    <property type="molecule type" value="Genomic_DNA"/>
</dbReference>
<evidence type="ECO:0000313" key="2">
    <source>
        <dbReference type="EMBL" id="CAG9320358.1"/>
    </source>
</evidence>
<accession>A0AAU9J9Z0</accession>
<keyword evidence="1" id="KW-0472">Membrane</keyword>
<evidence type="ECO:0000313" key="3">
    <source>
        <dbReference type="Proteomes" id="UP001162131"/>
    </source>
</evidence>
<dbReference type="Proteomes" id="UP001162131">
    <property type="component" value="Unassembled WGS sequence"/>
</dbReference>
<organism evidence="2 3">
    <name type="scientific">Blepharisma stoltei</name>
    <dbReference type="NCBI Taxonomy" id="1481888"/>
    <lineage>
        <taxon>Eukaryota</taxon>
        <taxon>Sar</taxon>
        <taxon>Alveolata</taxon>
        <taxon>Ciliophora</taxon>
        <taxon>Postciliodesmatophora</taxon>
        <taxon>Heterotrichea</taxon>
        <taxon>Heterotrichida</taxon>
        <taxon>Blepharismidae</taxon>
        <taxon>Blepharisma</taxon>
    </lineage>
</organism>
<feature type="transmembrane region" description="Helical" evidence="1">
    <location>
        <begin position="16"/>
        <end position="35"/>
    </location>
</feature>
<protein>
    <submittedName>
        <fullName evidence="2">Uncharacterized protein</fullName>
    </submittedName>
</protein>
<comment type="caution">
    <text evidence="2">The sequence shown here is derived from an EMBL/GenBank/DDBJ whole genome shotgun (WGS) entry which is preliminary data.</text>
</comment>
<sequence>MEINILRKFWRCYSKGFNRLTFICIILNAIFKFLLEILREVSSDLIFTAFVEASYFAQALRKLMHFFRFLYIHAVLQFLN</sequence>
<gene>
    <name evidence="2" type="ORF">BSTOLATCC_MIC26275</name>
</gene>
<evidence type="ECO:0000256" key="1">
    <source>
        <dbReference type="SAM" id="Phobius"/>
    </source>
</evidence>
<reference evidence="2" key="1">
    <citation type="submission" date="2021-09" db="EMBL/GenBank/DDBJ databases">
        <authorList>
            <consortium name="AG Swart"/>
            <person name="Singh M."/>
            <person name="Singh A."/>
            <person name="Seah K."/>
            <person name="Emmerich C."/>
        </authorList>
    </citation>
    <scope>NUCLEOTIDE SEQUENCE</scope>
    <source>
        <strain evidence="2">ATCC30299</strain>
    </source>
</reference>
<keyword evidence="3" id="KW-1185">Reference proteome</keyword>